<evidence type="ECO:0000256" key="2">
    <source>
        <dbReference type="ARBA" id="ARBA00006978"/>
    </source>
</evidence>
<evidence type="ECO:0000256" key="4">
    <source>
        <dbReference type="ARBA" id="ARBA00022692"/>
    </source>
</evidence>
<accession>A0ABD3PM15</accession>
<comment type="similarity">
    <text evidence="2">Belongs to the ATG22 family.</text>
</comment>
<feature type="transmembrane region" description="Helical" evidence="7">
    <location>
        <begin position="97"/>
        <end position="116"/>
    </location>
</feature>
<evidence type="ECO:0000256" key="1">
    <source>
        <dbReference type="ARBA" id="ARBA00004127"/>
    </source>
</evidence>
<reference evidence="8 9" key="1">
    <citation type="submission" date="2024-10" db="EMBL/GenBank/DDBJ databases">
        <title>Updated reference genomes for cyclostephanoid diatoms.</title>
        <authorList>
            <person name="Roberts W.R."/>
            <person name="Alverson A.J."/>
        </authorList>
    </citation>
    <scope>NUCLEOTIDE SEQUENCE [LARGE SCALE GENOMIC DNA]</scope>
    <source>
        <strain evidence="8 9">AJA276-08</strain>
    </source>
</reference>
<evidence type="ECO:0000256" key="3">
    <source>
        <dbReference type="ARBA" id="ARBA00022448"/>
    </source>
</evidence>
<evidence type="ECO:0008006" key="10">
    <source>
        <dbReference type="Google" id="ProtNLM"/>
    </source>
</evidence>
<comment type="caution">
    <text evidence="8">The sequence shown here is derived from an EMBL/GenBank/DDBJ whole genome shotgun (WGS) entry which is preliminary data.</text>
</comment>
<feature type="transmembrane region" description="Helical" evidence="7">
    <location>
        <begin position="66"/>
        <end position="85"/>
    </location>
</feature>
<dbReference type="AlphaFoldDB" id="A0ABD3PM15"/>
<feature type="transmembrane region" description="Helical" evidence="7">
    <location>
        <begin position="417"/>
        <end position="435"/>
    </location>
</feature>
<organism evidence="8 9">
    <name type="scientific">Stephanodiscus triporus</name>
    <dbReference type="NCBI Taxonomy" id="2934178"/>
    <lineage>
        <taxon>Eukaryota</taxon>
        <taxon>Sar</taxon>
        <taxon>Stramenopiles</taxon>
        <taxon>Ochrophyta</taxon>
        <taxon>Bacillariophyta</taxon>
        <taxon>Coscinodiscophyceae</taxon>
        <taxon>Thalassiosirophycidae</taxon>
        <taxon>Stephanodiscales</taxon>
        <taxon>Stephanodiscaceae</taxon>
        <taxon>Stephanodiscus</taxon>
    </lineage>
</organism>
<keyword evidence="9" id="KW-1185">Reference proteome</keyword>
<dbReference type="Pfam" id="PF11700">
    <property type="entry name" value="ATG22"/>
    <property type="match status" value="1"/>
</dbReference>
<keyword evidence="4 7" id="KW-0812">Transmembrane</keyword>
<comment type="subcellular location">
    <subcellularLocation>
        <location evidence="1">Endomembrane system</location>
        <topology evidence="1">Multi-pass membrane protein</topology>
    </subcellularLocation>
</comment>
<dbReference type="Gene3D" id="1.20.1250.20">
    <property type="entry name" value="MFS general substrate transporter like domains"/>
    <property type="match status" value="1"/>
</dbReference>
<keyword evidence="5 7" id="KW-1133">Transmembrane helix</keyword>
<dbReference type="GO" id="GO:0012505">
    <property type="term" value="C:endomembrane system"/>
    <property type="evidence" value="ECO:0007669"/>
    <property type="project" value="UniProtKB-SubCell"/>
</dbReference>
<dbReference type="Proteomes" id="UP001530315">
    <property type="component" value="Unassembled WGS sequence"/>
</dbReference>
<feature type="transmembrane region" description="Helical" evidence="7">
    <location>
        <begin position="262"/>
        <end position="285"/>
    </location>
</feature>
<evidence type="ECO:0000256" key="7">
    <source>
        <dbReference type="SAM" id="Phobius"/>
    </source>
</evidence>
<dbReference type="PANTHER" id="PTHR23519:SF1">
    <property type="entry name" value="AUTOPHAGY-RELATED PROTEIN 22"/>
    <property type="match status" value="1"/>
</dbReference>
<evidence type="ECO:0000256" key="6">
    <source>
        <dbReference type="ARBA" id="ARBA00023136"/>
    </source>
</evidence>
<evidence type="ECO:0000313" key="9">
    <source>
        <dbReference type="Proteomes" id="UP001530315"/>
    </source>
</evidence>
<dbReference type="PANTHER" id="PTHR23519">
    <property type="entry name" value="AUTOPHAGY-RELATED PROTEIN 22"/>
    <property type="match status" value="1"/>
</dbReference>
<feature type="transmembrane region" description="Helical" evidence="7">
    <location>
        <begin position="199"/>
        <end position="216"/>
    </location>
</feature>
<dbReference type="EMBL" id="JALLAZ020000781">
    <property type="protein sequence ID" value="KAL3787380.1"/>
    <property type="molecule type" value="Genomic_DNA"/>
</dbReference>
<keyword evidence="3" id="KW-0813">Transport</keyword>
<proteinExistence type="inferred from homology"/>
<feature type="transmembrane region" description="Helical" evidence="7">
    <location>
        <begin position="329"/>
        <end position="346"/>
    </location>
</feature>
<feature type="transmembrane region" description="Helical" evidence="7">
    <location>
        <begin position="391"/>
        <end position="411"/>
    </location>
</feature>
<name>A0ABD3PM15_9STRA</name>
<feature type="transmembrane region" description="Helical" evidence="7">
    <location>
        <begin position="297"/>
        <end position="317"/>
    </location>
</feature>
<evidence type="ECO:0000256" key="5">
    <source>
        <dbReference type="ARBA" id="ARBA00022989"/>
    </source>
</evidence>
<dbReference type="SUPFAM" id="SSF103473">
    <property type="entry name" value="MFS general substrate transporter"/>
    <property type="match status" value="1"/>
</dbReference>
<feature type="transmembrane region" description="Helical" evidence="7">
    <location>
        <begin position="167"/>
        <end position="187"/>
    </location>
</feature>
<gene>
    <name evidence="8" type="ORF">ACHAW5_008426</name>
</gene>
<sequence>MWDYGEGGNVPEAGGYALIAMGRGVAVMGNVIVSVALVQLASDAAGCQTGADECAGEVYGLNPVSLISGIPLVAGLLSAFFMPIVGAILDFTSYRRFVGIIFSVAFAAIQAIQIAIGVRTWFAMAILQAVAGFCYIINILTTLAYLPEICEKVGQAKHAEYTSRFTAKQFSMQALFLVLVSALSYLLGIADDSVQTARLSQSLNFSFLCIFYGMGWKRMPTRQATRELPLGKRGFRVIAYGVRQNFQTAASIHHEYKKGLRWYLLATTFAQPGVAALTTTSVVYLSAEVGLNATDTMIFFLVVLVGTIPGAKLASLISEHANPNTSWQFSMLSLFTIMVIGAFTLGDARSKYLSMIWGFFIGMNLGWFYPTENLFFSCTLPKGKEAEIAGFRVYCSAIIGWLPPLLFSVLVERGVDPKWGLTLMGSFIFLAASMLKFGSGPWEGILQESGRRVDLSQHEAATEPPL</sequence>
<keyword evidence="6 7" id="KW-0472">Membrane</keyword>
<protein>
    <recommendedName>
        <fullName evidence="10">Major facilitator superfamily (MFS) profile domain-containing protein</fullName>
    </recommendedName>
</protein>
<evidence type="ECO:0000313" key="8">
    <source>
        <dbReference type="EMBL" id="KAL3787380.1"/>
    </source>
</evidence>
<dbReference type="InterPro" id="IPR036259">
    <property type="entry name" value="MFS_trans_sf"/>
</dbReference>
<feature type="transmembrane region" description="Helical" evidence="7">
    <location>
        <begin position="352"/>
        <end position="370"/>
    </location>
</feature>
<dbReference type="InterPro" id="IPR024671">
    <property type="entry name" value="Atg22-like"/>
</dbReference>
<dbReference type="InterPro" id="IPR050495">
    <property type="entry name" value="ATG22/LtaA_families"/>
</dbReference>
<feature type="transmembrane region" description="Helical" evidence="7">
    <location>
        <begin position="122"/>
        <end position="146"/>
    </location>
</feature>